<dbReference type="AlphaFoldDB" id="A0AAW1ZAW8"/>
<evidence type="ECO:0000256" key="1">
    <source>
        <dbReference type="SAM" id="MobiDB-lite"/>
    </source>
</evidence>
<dbReference type="EMBL" id="JAWDJR010000019">
    <property type="protein sequence ID" value="KAK9957536.1"/>
    <property type="molecule type" value="Genomic_DNA"/>
</dbReference>
<feature type="non-terminal residue" evidence="2">
    <location>
        <position position="1"/>
    </location>
</feature>
<reference evidence="2 3" key="1">
    <citation type="submission" date="2024-05" db="EMBL/GenBank/DDBJ databases">
        <title>A high-quality chromosomal-level genome assembly of Topmouth culter (Culter alburnus).</title>
        <authorList>
            <person name="Zhao H."/>
        </authorList>
    </citation>
    <scope>NUCLEOTIDE SEQUENCE [LARGE SCALE GENOMIC DNA]</scope>
    <source>
        <strain evidence="2">CATC2023</strain>
        <tissue evidence="2">Muscle</tissue>
    </source>
</reference>
<feature type="region of interest" description="Disordered" evidence="1">
    <location>
        <begin position="29"/>
        <end position="53"/>
    </location>
</feature>
<organism evidence="2 3">
    <name type="scientific">Culter alburnus</name>
    <name type="common">Topmouth culter</name>
    <dbReference type="NCBI Taxonomy" id="194366"/>
    <lineage>
        <taxon>Eukaryota</taxon>
        <taxon>Metazoa</taxon>
        <taxon>Chordata</taxon>
        <taxon>Craniata</taxon>
        <taxon>Vertebrata</taxon>
        <taxon>Euteleostomi</taxon>
        <taxon>Actinopterygii</taxon>
        <taxon>Neopterygii</taxon>
        <taxon>Teleostei</taxon>
        <taxon>Ostariophysi</taxon>
        <taxon>Cypriniformes</taxon>
        <taxon>Xenocyprididae</taxon>
        <taxon>Xenocypridinae</taxon>
        <taxon>Culter</taxon>
    </lineage>
</organism>
<accession>A0AAW1ZAW8</accession>
<protein>
    <submittedName>
        <fullName evidence="2">Uncharacterized protein</fullName>
    </submittedName>
</protein>
<gene>
    <name evidence="2" type="ORF">ABG768_011778</name>
</gene>
<evidence type="ECO:0000313" key="3">
    <source>
        <dbReference type="Proteomes" id="UP001479290"/>
    </source>
</evidence>
<proteinExistence type="predicted"/>
<feature type="non-terminal residue" evidence="2">
    <location>
        <position position="53"/>
    </location>
</feature>
<dbReference type="Proteomes" id="UP001479290">
    <property type="component" value="Unassembled WGS sequence"/>
</dbReference>
<keyword evidence="3" id="KW-1185">Reference proteome</keyword>
<evidence type="ECO:0000313" key="2">
    <source>
        <dbReference type="EMBL" id="KAK9957536.1"/>
    </source>
</evidence>
<comment type="caution">
    <text evidence="2">The sequence shown here is derived from an EMBL/GenBank/DDBJ whole genome shotgun (WGS) entry which is preliminary data.</text>
</comment>
<name>A0AAW1ZAW8_CULAL</name>
<sequence length="53" mass="5953">EKTAGKSITESVRLLRESEQLLELICEGARERPPHSDLLTSHRPSSEPLTVRV</sequence>